<dbReference type="AlphaFoldDB" id="A0AAE1STA0"/>
<evidence type="ECO:0008006" key="3">
    <source>
        <dbReference type="Google" id="ProtNLM"/>
    </source>
</evidence>
<evidence type="ECO:0000313" key="1">
    <source>
        <dbReference type="EMBL" id="KAK4375410.1"/>
    </source>
</evidence>
<protein>
    <recommendedName>
        <fullName evidence="3">Transposase MuDR plant domain-containing protein</fullName>
    </recommendedName>
</protein>
<name>A0AAE1STA0_9SOLA</name>
<comment type="caution">
    <text evidence="1">The sequence shown here is derived from an EMBL/GenBank/DDBJ whole genome shotgun (WGS) entry which is preliminary data.</text>
</comment>
<sequence>MRAVDSDLISLKDIEEEFINNCGFVKVKQLLVKGPSGKLYLVEGDEGIRTLHEPYYVECEYGTDAESESDNSLVDPGSDIDDYNFDELERIKMQKSMKVNDNLSHYKELHMSMTFKDLDETRKIVNLFALANKKSLIVDKSDTKRLRYKCIVGCPFAHLISLVGKDPGFKVKTLKIKHNCESAFVNLRATISTLAQYFKSKIQNNSKYKLKDMRQDLRDHFNLSTNSGDGRLFLG</sequence>
<dbReference type="EMBL" id="JAVYJV010000003">
    <property type="protein sequence ID" value="KAK4375410.1"/>
    <property type="molecule type" value="Genomic_DNA"/>
</dbReference>
<evidence type="ECO:0000313" key="2">
    <source>
        <dbReference type="Proteomes" id="UP001291623"/>
    </source>
</evidence>
<dbReference type="Proteomes" id="UP001291623">
    <property type="component" value="Unassembled WGS sequence"/>
</dbReference>
<dbReference type="PANTHER" id="PTHR31973:SF189">
    <property type="entry name" value="TRANSPOSASE, MUDR, PLANT, MULE TRANSPOSASE DOMAIN PROTEIN-RELATED"/>
    <property type="match status" value="1"/>
</dbReference>
<dbReference type="PANTHER" id="PTHR31973">
    <property type="entry name" value="POLYPROTEIN, PUTATIVE-RELATED"/>
    <property type="match status" value="1"/>
</dbReference>
<organism evidence="1 2">
    <name type="scientific">Anisodus tanguticus</name>
    <dbReference type="NCBI Taxonomy" id="243964"/>
    <lineage>
        <taxon>Eukaryota</taxon>
        <taxon>Viridiplantae</taxon>
        <taxon>Streptophyta</taxon>
        <taxon>Embryophyta</taxon>
        <taxon>Tracheophyta</taxon>
        <taxon>Spermatophyta</taxon>
        <taxon>Magnoliopsida</taxon>
        <taxon>eudicotyledons</taxon>
        <taxon>Gunneridae</taxon>
        <taxon>Pentapetalae</taxon>
        <taxon>asterids</taxon>
        <taxon>lamiids</taxon>
        <taxon>Solanales</taxon>
        <taxon>Solanaceae</taxon>
        <taxon>Solanoideae</taxon>
        <taxon>Hyoscyameae</taxon>
        <taxon>Anisodus</taxon>
    </lineage>
</organism>
<gene>
    <name evidence="1" type="ORF">RND71_006087</name>
</gene>
<accession>A0AAE1STA0</accession>
<proteinExistence type="predicted"/>
<keyword evidence="2" id="KW-1185">Reference proteome</keyword>
<reference evidence="1" key="1">
    <citation type="submission" date="2023-12" db="EMBL/GenBank/DDBJ databases">
        <title>Genome assembly of Anisodus tanguticus.</title>
        <authorList>
            <person name="Wang Y.-J."/>
        </authorList>
    </citation>
    <scope>NUCLEOTIDE SEQUENCE</scope>
    <source>
        <strain evidence="1">KB-2021</strain>
        <tissue evidence="1">Leaf</tissue>
    </source>
</reference>